<evidence type="ECO:0000256" key="1">
    <source>
        <dbReference type="SAM" id="Phobius"/>
    </source>
</evidence>
<protein>
    <submittedName>
        <fullName evidence="2">Uncharacterized protein</fullName>
    </submittedName>
</protein>
<feature type="transmembrane region" description="Helical" evidence="1">
    <location>
        <begin position="1429"/>
        <end position="1449"/>
    </location>
</feature>
<organism evidence="2 3">
    <name type="scientific">Fluviispira sanaruensis</name>
    <dbReference type="NCBI Taxonomy" id="2493639"/>
    <lineage>
        <taxon>Bacteria</taxon>
        <taxon>Pseudomonadati</taxon>
        <taxon>Bdellovibrionota</taxon>
        <taxon>Oligoflexia</taxon>
        <taxon>Silvanigrellales</taxon>
        <taxon>Silvanigrellaceae</taxon>
        <taxon>Fluviispira</taxon>
    </lineage>
</organism>
<reference evidence="2 3" key="1">
    <citation type="submission" date="2018-12" db="EMBL/GenBank/DDBJ databases">
        <title>Rubrispira sanarue gen. nov., sp., nov., a member of the order Silvanigrellales, isolated from a brackish lake in Hamamatsu Japan.</title>
        <authorList>
            <person name="Maejima Y."/>
            <person name="Iino T."/>
            <person name="Muraguchi Y."/>
            <person name="Fukuda K."/>
            <person name="Nojiri H."/>
            <person name="Ohkuma M."/>
            <person name="Moriuchi R."/>
            <person name="Dohra H."/>
            <person name="Kimbara K."/>
            <person name="Shintani M."/>
        </authorList>
    </citation>
    <scope>NUCLEOTIDE SEQUENCE [LARGE SCALE GENOMIC DNA]</scope>
    <source>
        <strain evidence="2 3">RF1110005</strain>
    </source>
</reference>
<evidence type="ECO:0000313" key="2">
    <source>
        <dbReference type="EMBL" id="BBH53753.1"/>
    </source>
</evidence>
<keyword evidence="1" id="KW-1133">Transmembrane helix</keyword>
<keyword evidence="1" id="KW-0472">Membrane</keyword>
<feature type="transmembrane region" description="Helical" evidence="1">
    <location>
        <begin position="1359"/>
        <end position="1378"/>
    </location>
</feature>
<dbReference type="OrthoDB" id="5290774at2"/>
<feature type="transmembrane region" description="Helical" evidence="1">
    <location>
        <begin position="1384"/>
        <end position="1408"/>
    </location>
</feature>
<dbReference type="InterPro" id="IPR022385">
    <property type="entry name" value="Rhs_assc_core"/>
</dbReference>
<dbReference type="InterPro" id="IPR050708">
    <property type="entry name" value="T6SS_VgrG/RHS"/>
</dbReference>
<accession>A0A4P2VKD3</accession>
<dbReference type="NCBIfam" id="TIGR03696">
    <property type="entry name" value="Rhs_assc_core"/>
    <property type="match status" value="1"/>
</dbReference>
<keyword evidence="3" id="KW-1185">Reference proteome</keyword>
<dbReference type="SUPFAM" id="SSF56399">
    <property type="entry name" value="ADP-ribosylation"/>
    <property type="match status" value="1"/>
</dbReference>
<name>A0A4P2VKD3_FLUSA</name>
<dbReference type="RefSeq" id="WP_130610239.1">
    <property type="nucleotide sequence ID" value="NZ_AP019368.1"/>
</dbReference>
<dbReference type="PANTHER" id="PTHR32305:SF15">
    <property type="entry name" value="PROTEIN RHSA-RELATED"/>
    <property type="match status" value="1"/>
</dbReference>
<sequence>MTTNIYSNAFNFSSYSNGSVDLRTGQYSAVIKLATIRSSSSLESSRDISLTFSMMNTNNEGFGKGWSLGRSEYNTANSIFQLLSGGSFRSEPMPPEGYSFRFKDKKLKDIVVNKIANDRIEIIYKDGIIETLQRPSPSANYKTYEIIFENGEIYRFYYTPNEQLQRISNVQANKDILNLEYSSNLVQKSHTLVENNKKSTIAYSYQNNLLMTVSVPYDASVNQPNLNSSNKYEYQTFSTSGFTAIRRITNPLGGQEFISYRENGHNFDNNTYIPYVSQWENNPAAGQPSSVKIYSYSQGQNFLGYPFSGGGFLPYEDNLYLKVGTYDYWTEEKTIEPNNETIVYGSIKTTYNKFHLLKEEILQRGHAQTTKEITYNEIAGRLFPEQPANLQNPKKIVTRYKLLSSGASREETTFIETDDYGNTLSQIENSGIKYQYIYYPQGGEGNNCPPDPFKAFSRFLKQEMIIPVNNDGPTKTTNHTYTKLMINGTKGYFVVRNKEVVNNIVTTEFIYNDMKDNLSLHGRLKTSILRMNNQTSTTQFSYSLYGDNLTETRRVSVSDGTWSETSRQLSQVTNRLYAIQRADRASTITMGYDILGRVISEIVSPGTAYEAKRFYSYQFASANEPAKLISTDAMGKRTVTRYDGLGRPVSMAELQSNNSEKIVKTLHYNRLDQLTEEVIIDNFNARDVRLSTQYSYNSWGKLSQIRNPDGSVFISEENPLENTKTEGALGGNRTETRFNKFGQVESVTEIGTNNERLQTQIRTYDGLGRSKSDKDINGHTVYYTYDIFDRLIQAHTIPANNSAPARTIKSEFAEYTTSSLAKTVSVDNKVVGARTYDGIGRLMSENKGGGQTSRFEYSAGSFLPSASLSPRGYRKNLIYNLELSALSRFEIENQTTNFDYHSISGNMTKAQNLHSTRNIQYDDWQRPSKEIFSIDGRNYESGFVYSPAGRLLRYDSSLGDTENRVYDNYGRLEKISANHFNVFCYYDNLGRMNRVTVHEGHFQVETTLSFDNFGREASRSLRRDGALLQTISLSYYPNGQISQKKIGDARGNILCDEVFYYDAYRRLISYQCNGIEYPLDSHGRKIKKQDFTFDSLDNITRVVTQFLDNSENICTRTFSQANPSQLVQVSFSNPNSQHVLQYDASGNLLTDHKGHGFQYDGLERMISTSLAGNKLCEYQYDAEGRQIGQRVANQDPLYLHYLNNQLIGETQGNSKLRYLSDNNKILGRKIEQSGEFISELNILDDAGSVKKVLSTNSADNSLRIYTPYGECNNDQDDPSVPLIKRHNIGFNGSRLDPIANVYHLGNGQRAYSPELMVFLSPDPLSPFGKGGLNSYSYCNGDPINNQDPSGLFWSMFKKVLGLAVSLVILGIAIAAAVPTGGASLSILAVVGAIGAGLGVVASTLDVAAEGVSMVDKKHGSDNSKHIRNLNIAAFSFGVASAVLSVGSSAKGIAKTALGRTKVYDLNRIAKVDLYRSGNLPASFSMSYAKTAYTSVKLGIPHIGTIMRYGPLVKQVVSSAYKIQDLTSRGLNLFSDFSANSQNESNSFASGSAEGHMSPINGFSDIIERNLNFSDELEQQASIIRSSAANDLYSTSI</sequence>
<evidence type="ECO:0000313" key="3">
    <source>
        <dbReference type="Proteomes" id="UP000291236"/>
    </source>
</evidence>
<proteinExistence type="predicted"/>
<dbReference type="Gene3D" id="2.180.10.10">
    <property type="entry name" value="RHS repeat-associated core"/>
    <property type="match status" value="2"/>
</dbReference>
<dbReference type="EMBL" id="AP019368">
    <property type="protein sequence ID" value="BBH53753.1"/>
    <property type="molecule type" value="Genomic_DNA"/>
</dbReference>
<gene>
    <name evidence="2" type="ORF">JCM31447_22010</name>
</gene>
<dbReference type="PANTHER" id="PTHR32305">
    <property type="match status" value="1"/>
</dbReference>
<dbReference type="Proteomes" id="UP000291236">
    <property type="component" value="Chromosome"/>
</dbReference>
<keyword evidence="1" id="KW-0812">Transmembrane</keyword>
<dbReference type="KEGG" id="sbf:JCM31447_22010"/>